<evidence type="ECO:0000313" key="5">
    <source>
        <dbReference type="Proteomes" id="UP001500051"/>
    </source>
</evidence>
<keyword evidence="2" id="KW-0378">Hydrolase</keyword>
<dbReference type="PANTHER" id="PTHR47572">
    <property type="entry name" value="LIPOPROTEIN-RELATED"/>
    <property type="match status" value="1"/>
</dbReference>
<dbReference type="PANTHER" id="PTHR47572:SF4">
    <property type="entry name" value="LACTONASE DRP35"/>
    <property type="match status" value="1"/>
</dbReference>
<dbReference type="RefSeq" id="WP_344811046.1">
    <property type="nucleotide sequence ID" value="NZ_BAAAYX010000002.1"/>
</dbReference>
<organism evidence="4 5">
    <name type="scientific">Microlunatus aurantiacus</name>
    <dbReference type="NCBI Taxonomy" id="446786"/>
    <lineage>
        <taxon>Bacteria</taxon>
        <taxon>Bacillati</taxon>
        <taxon>Actinomycetota</taxon>
        <taxon>Actinomycetes</taxon>
        <taxon>Propionibacteriales</taxon>
        <taxon>Propionibacteriaceae</taxon>
        <taxon>Microlunatus</taxon>
    </lineage>
</organism>
<evidence type="ECO:0000256" key="2">
    <source>
        <dbReference type="ARBA" id="ARBA00022801"/>
    </source>
</evidence>
<dbReference type="SUPFAM" id="SSF63829">
    <property type="entry name" value="Calcium-dependent phosphotriesterase"/>
    <property type="match status" value="1"/>
</dbReference>
<accession>A0ABP7CX06</accession>
<dbReference type="InterPro" id="IPR011042">
    <property type="entry name" value="6-blade_b-propeller_TolB-like"/>
</dbReference>
<dbReference type="InterPro" id="IPR013658">
    <property type="entry name" value="SGL"/>
</dbReference>
<evidence type="ECO:0000256" key="1">
    <source>
        <dbReference type="ARBA" id="ARBA00008853"/>
    </source>
</evidence>
<feature type="domain" description="SMP-30/Gluconolactonase/LRE-like region" evidence="3">
    <location>
        <begin position="39"/>
        <end position="283"/>
    </location>
</feature>
<dbReference type="Pfam" id="PF08450">
    <property type="entry name" value="SGL"/>
    <property type="match status" value="1"/>
</dbReference>
<reference evidence="5" key="1">
    <citation type="journal article" date="2019" name="Int. J. Syst. Evol. Microbiol.">
        <title>The Global Catalogue of Microorganisms (GCM) 10K type strain sequencing project: providing services to taxonomists for standard genome sequencing and annotation.</title>
        <authorList>
            <consortium name="The Broad Institute Genomics Platform"/>
            <consortium name="The Broad Institute Genome Sequencing Center for Infectious Disease"/>
            <person name="Wu L."/>
            <person name="Ma J."/>
        </authorList>
    </citation>
    <scope>NUCLEOTIDE SEQUENCE [LARGE SCALE GENOMIC DNA]</scope>
    <source>
        <strain evidence="5">JCM 16548</strain>
    </source>
</reference>
<name>A0ABP7CX06_9ACTN</name>
<dbReference type="Proteomes" id="UP001500051">
    <property type="component" value="Unassembled WGS sequence"/>
</dbReference>
<proteinExistence type="inferred from homology"/>
<dbReference type="PRINTS" id="PR01790">
    <property type="entry name" value="SMP30FAMILY"/>
</dbReference>
<dbReference type="Gene3D" id="2.120.10.30">
    <property type="entry name" value="TolB, C-terminal domain"/>
    <property type="match status" value="1"/>
</dbReference>
<dbReference type="InterPro" id="IPR051262">
    <property type="entry name" value="SMP-30/CGR1_Lactonase"/>
</dbReference>
<comment type="caution">
    <text evidence="4">The sequence shown here is derived from an EMBL/GenBank/DDBJ whole genome shotgun (WGS) entry which is preliminary data.</text>
</comment>
<keyword evidence="5" id="KW-1185">Reference proteome</keyword>
<sequence length="299" mass="32884">MRRSPEMIPAEFVTLDERFAGTGGDRWLGKVFDQGRWLEGPAHHPAGRFVLFSDIPNDRVLRYDEITGHVVEVATGVGFTNGRTIDAESRFVTCEHGHRRVTRTEHDGSVTVLADSYRGQRLNSPNDVVVAGDGAIWFTDPTYGIMTDYEGHAATEEIGSRNVYRLDPSGGLAVVADDFSQPNGLAFSADFTRLYVVDSEEHHVRVFSVDGAGLSGGEVFAADPDGYDGIRFDTRGRLWGAAQDGLHCYEPDGTLSGKLLVPETVANFCFGGRQHNHLYLTATTSLYTLRVNFTGVRYC</sequence>
<gene>
    <name evidence="4" type="ORF">GCM10022204_08720</name>
</gene>
<protein>
    <submittedName>
        <fullName evidence="4">SMP-30/gluconolactonase/LRE family protein</fullName>
    </submittedName>
</protein>
<dbReference type="InterPro" id="IPR005511">
    <property type="entry name" value="SMP-30"/>
</dbReference>
<dbReference type="EMBL" id="BAAAYX010000002">
    <property type="protein sequence ID" value="GAA3695193.1"/>
    <property type="molecule type" value="Genomic_DNA"/>
</dbReference>
<evidence type="ECO:0000259" key="3">
    <source>
        <dbReference type="Pfam" id="PF08450"/>
    </source>
</evidence>
<evidence type="ECO:0000313" key="4">
    <source>
        <dbReference type="EMBL" id="GAA3695193.1"/>
    </source>
</evidence>
<comment type="similarity">
    <text evidence="1">Belongs to the SMP-30/CGR1 family.</text>
</comment>